<feature type="transmembrane region" description="Helical" evidence="1">
    <location>
        <begin position="6"/>
        <end position="29"/>
    </location>
</feature>
<proteinExistence type="predicted"/>
<dbReference type="KEGG" id="daw:HS1_002176"/>
<organism evidence="2 3">
    <name type="scientific">Desulfofervidus auxilii</name>
    <dbReference type="NCBI Taxonomy" id="1621989"/>
    <lineage>
        <taxon>Bacteria</taxon>
        <taxon>Pseudomonadati</taxon>
        <taxon>Thermodesulfobacteriota</taxon>
        <taxon>Candidatus Desulfofervidia</taxon>
        <taxon>Candidatus Desulfofervidales</taxon>
        <taxon>Candidatus Desulfofervidaceae</taxon>
        <taxon>Candidatus Desulfofervidus</taxon>
    </lineage>
</organism>
<dbReference type="EMBL" id="CP013015">
    <property type="protein sequence ID" value="AMM41962.1"/>
    <property type="molecule type" value="Genomic_DNA"/>
</dbReference>
<feature type="transmembrane region" description="Helical" evidence="1">
    <location>
        <begin position="254"/>
        <end position="274"/>
    </location>
</feature>
<evidence type="ECO:0000313" key="3">
    <source>
        <dbReference type="Proteomes" id="UP000070560"/>
    </source>
</evidence>
<gene>
    <name evidence="2" type="ORF">HS1_002176</name>
</gene>
<dbReference type="Proteomes" id="UP000070560">
    <property type="component" value="Chromosome"/>
</dbReference>
<sequence>MISKKLVLTTFSVCIVFSILLAGIAYLTLRDIKKDMEIQKVADSIVKTAFKINIDEREYRLNPYKKNKIKEHLKELKKLVSSCEEMCDLKKINFSKLHGSIDLYEKLFEQLKFYHETNEKIIEELRKLERIIQATIFSKPNPERGTIALLEIRLQEKSYMLFREKPLLFHEKPYSEKRKIAVRNLLMWAEGDKRINELMDKDSELFEEIVSNYEQMDKTLELMRKEVRKIEGVIHCICKATQQKIDFAYKKLQILLTTLLVLLILGGIELIVFYTKNI</sequence>
<keyword evidence="3" id="KW-1185">Reference proteome</keyword>
<keyword evidence="1" id="KW-0812">Transmembrane</keyword>
<dbReference type="AlphaFoldDB" id="A0A7U4QMB8"/>
<reference evidence="2 3" key="1">
    <citation type="submission" date="2015-10" db="EMBL/GenBank/DDBJ databases">
        <title>Candidatus Desulfofervidus auxilii, a hydrogenotrophic sulfate-reducing bacterium involved in the thermophilic anaerobic oxidation of methane.</title>
        <authorList>
            <person name="Krukenberg V."/>
            <person name="Richter M."/>
            <person name="Wegener G."/>
        </authorList>
    </citation>
    <scope>NUCLEOTIDE SEQUENCE [LARGE SCALE GENOMIC DNA]</scope>
    <source>
        <strain evidence="2 3">HS1</strain>
    </source>
</reference>
<keyword evidence="1" id="KW-1133">Transmembrane helix</keyword>
<evidence type="ECO:0000313" key="2">
    <source>
        <dbReference type="EMBL" id="AMM41962.1"/>
    </source>
</evidence>
<dbReference type="RefSeq" id="WP_066065305.1">
    <property type="nucleotide sequence ID" value="NZ_CP013015.1"/>
</dbReference>
<accession>A0A7U4QMB8</accession>
<protein>
    <submittedName>
        <fullName evidence="2">Membrane protein</fullName>
    </submittedName>
</protein>
<keyword evidence="1" id="KW-0472">Membrane</keyword>
<evidence type="ECO:0000256" key="1">
    <source>
        <dbReference type="SAM" id="Phobius"/>
    </source>
</evidence>
<name>A0A7U4QMB8_DESA2</name>